<protein>
    <recommendedName>
        <fullName evidence="5">F-box domain-containing protein</fullName>
    </recommendedName>
</protein>
<dbReference type="InterPro" id="IPR036047">
    <property type="entry name" value="F-box-like_dom_sf"/>
</dbReference>
<dbReference type="InterPro" id="IPR005174">
    <property type="entry name" value="KIB1-4_b-propeller"/>
</dbReference>
<dbReference type="SUPFAM" id="SSF81383">
    <property type="entry name" value="F-box domain"/>
    <property type="match status" value="1"/>
</dbReference>
<evidence type="ECO:0000259" key="2">
    <source>
        <dbReference type="Pfam" id="PF03478"/>
    </source>
</evidence>
<accession>A0AAV9CKZ3</accession>
<organism evidence="3 4">
    <name type="scientific">Acorus calamus</name>
    <name type="common">Sweet flag</name>
    <dbReference type="NCBI Taxonomy" id="4465"/>
    <lineage>
        <taxon>Eukaryota</taxon>
        <taxon>Viridiplantae</taxon>
        <taxon>Streptophyta</taxon>
        <taxon>Embryophyta</taxon>
        <taxon>Tracheophyta</taxon>
        <taxon>Spermatophyta</taxon>
        <taxon>Magnoliopsida</taxon>
        <taxon>Liliopsida</taxon>
        <taxon>Acoraceae</taxon>
        <taxon>Acorus</taxon>
    </lineage>
</organism>
<dbReference type="InterPro" id="IPR050942">
    <property type="entry name" value="F-box_BR-signaling"/>
</dbReference>
<evidence type="ECO:0000313" key="4">
    <source>
        <dbReference type="Proteomes" id="UP001180020"/>
    </source>
</evidence>
<name>A0AAV9CKZ3_ACOCL</name>
<dbReference type="Pfam" id="PF03478">
    <property type="entry name" value="Beta-prop_KIB1-4"/>
    <property type="match status" value="1"/>
</dbReference>
<dbReference type="Gene3D" id="1.20.1280.50">
    <property type="match status" value="1"/>
</dbReference>
<dbReference type="InterPro" id="IPR001810">
    <property type="entry name" value="F-box_dom"/>
</dbReference>
<sequence length="342" mass="39067">MADWSELPEDLSLLILEKLPVLEFIRFGAVCTSWRSVQKSKKDCASPGLPWMMLCDDDHENQTRGFFSITEGKTHRLILPDIIGKRCCGSSHGWLVTIDRKADMNLLHPLSRTQIPLPHPPPPYGDKPNDYHYQPGYLQCISIYKAVLSADPYVSPEDCVVMIIYGHIGRLAFCRLGDESWTLVSQDPIGRFFDVCYYQGKFHGVDCFGQAVVCHIDVRNPHVTYLLPRGDPHDTGTRYLVESMGDLLQVVRILGGFTDEEGKFHYTTKGFEVYRLDSERKTWERVESLGDRALFVGYNRGISVSSSASEYYHPMCKENAIYFTDNHYDTDIYRDEEKEGLA</sequence>
<dbReference type="PANTHER" id="PTHR44259">
    <property type="entry name" value="OS07G0183000 PROTEIN-RELATED"/>
    <property type="match status" value="1"/>
</dbReference>
<dbReference type="EMBL" id="JAUJYO010000018">
    <property type="protein sequence ID" value="KAK1289843.1"/>
    <property type="molecule type" value="Genomic_DNA"/>
</dbReference>
<proteinExistence type="predicted"/>
<reference evidence="3" key="1">
    <citation type="journal article" date="2023" name="Nat. Commun.">
        <title>Diploid and tetraploid genomes of Acorus and the evolution of monocots.</title>
        <authorList>
            <person name="Ma L."/>
            <person name="Liu K.W."/>
            <person name="Li Z."/>
            <person name="Hsiao Y.Y."/>
            <person name="Qi Y."/>
            <person name="Fu T."/>
            <person name="Tang G.D."/>
            <person name="Zhang D."/>
            <person name="Sun W.H."/>
            <person name="Liu D.K."/>
            <person name="Li Y."/>
            <person name="Chen G.Z."/>
            <person name="Liu X.D."/>
            <person name="Liao X.Y."/>
            <person name="Jiang Y.T."/>
            <person name="Yu X."/>
            <person name="Hao Y."/>
            <person name="Huang J."/>
            <person name="Zhao X.W."/>
            <person name="Ke S."/>
            <person name="Chen Y.Y."/>
            <person name="Wu W.L."/>
            <person name="Hsu J.L."/>
            <person name="Lin Y.F."/>
            <person name="Huang M.D."/>
            <person name="Li C.Y."/>
            <person name="Huang L."/>
            <person name="Wang Z.W."/>
            <person name="Zhao X."/>
            <person name="Zhong W.Y."/>
            <person name="Peng D.H."/>
            <person name="Ahmad S."/>
            <person name="Lan S."/>
            <person name="Zhang J.S."/>
            <person name="Tsai W.C."/>
            <person name="Van de Peer Y."/>
            <person name="Liu Z.J."/>
        </authorList>
    </citation>
    <scope>NUCLEOTIDE SEQUENCE</scope>
    <source>
        <strain evidence="3">CP</strain>
    </source>
</reference>
<dbReference type="Proteomes" id="UP001180020">
    <property type="component" value="Unassembled WGS sequence"/>
</dbReference>
<reference evidence="3" key="2">
    <citation type="submission" date="2023-06" db="EMBL/GenBank/DDBJ databases">
        <authorList>
            <person name="Ma L."/>
            <person name="Liu K.-W."/>
            <person name="Li Z."/>
            <person name="Hsiao Y.-Y."/>
            <person name="Qi Y."/>
            <person name="Fu T."/>
            <person name="Tang G."/>
            <person name="Zhang D."/>
            <person name="Sun W.-H."/>
            <person name="Liu D.-K."/>
            <person name="Li Y."/>
            <person name="Chen G.-Z."/>
            <person name="Liu X.-D."/>
            <person name="Liao X.-Y."/>
            <person name="Jiang Y.-T."/>
            <person name="Yu X."/>
            <person name="Hao Y."/>
            <person name="Huang J."/>
            <person name="Zhao X.-W."/>
            <person name="Ke S."/>
            <person name="Chen Y.-Y."/>
            <person name="Wu W.-L."/>
            <person name="Hsu J.-L."/>
            <person name="Lin Y.-F."/>
            <person name="Huang M.-D."/>
            <person name="Li C.-Y."/>
            <person name="Huang L."/>
            <person name="Wang Z.-W."/>
            <person name="Zhao X."/>
            <person name="Zhong W.-Y."/>
            <person name="Peng D.-H."/>
            <person name="Ahmad S."/>
            <person name="Lan S."/>
            <person name="Zhang J.-S."/>
            <person name="Tsai W.-C."/>
            <person name="Van De Peer Y."/>
            <person name="Liu Z.-J."/>
        </authorList>
    </citation>
    <scope>NUCLEOTIDE SEQUENCE</scope>
    <source>
        <strain evidence="3">CP</strain>
        <tissue evidence="3">Leaves</tissue>
    </source>
</reference>
<feature type="domain" description="KIB1-4 beta-propeller" evidence="2">
    <location>
        <begin position="66"/>
        <end position="333"/>
    </location>
</feature>
<evidence type="ECO:0008006" key="5">
    <source>
        <dbReference type="Google" id="ProtNLM"/>
    </source>
</evidence>
<evidence type="ECO:0000259" key="1">
    <source>
        <dbReference type="Pfam" id="PF00646"/>
    </source>
</evidence>
<dbReference type="Pfam" id="PF00646">
    <property type="entry name" value="F-box"/>
    <property type="match status" value="1"/>
</dbReference>
<dbReference type="AlphaFoldDB" id="A0AAV9CKZ3"/>
<comment type="caution">
    <text evidence="3">The sequence shown here is derived from an EMBL/GenBank/DDBJ whole genome shotgun (WGS) entry which is preliminary data.</text>
</comment>
<keyword evidence="4" id="KW-1185">Reference proteome</keyword>
<evidence type="ECO:0000313" key="3">
    <source>
        <dbReference type="EMBL" id="KAK1289843.1"/>
    </source>
</evidence>
<gene>
    <name evidence="3" type="ORF">QJS10_CPB18g01508</name>
</gene>
<feature type="domain" description="F-box" evidence="1">
    <location>
        <begin position="4"/>
        <end position="42"/>
    </location>
</feature>